<gene>
    <name evidence="1" type="ORF">RSO01_46060</name>
</gene>
<organism evidence="1 2">
    <name type="scientific">Reyranella soli</name>
    <dbReference type="NCBI Taxonomy" id="1230389"/>
    <lineage>
        <taxon>Bacteria</taxon>
        <taxon>Pseudomonadati</taxon>
        <taxon>Pseudomonadota</taxon>
        <taxon>Alphaproteobacteria</taxon>
        <taxon>Hyphomicrobiales</taxon>
        <taxon>Reyranellaceae</taxon>
        <taxon>Reyranella</taxon>
    </lineage>
</organism>
<evidence type="ECO:0000313" key="2">
    <source>
        <dbReference type="Proteomes" id="UP000321058"/>
    </source>
</evidence>
<proteinExistence type="predicted"/>
<evidence type="ECO:0008006" key="3">
    <source>
        <dbReference type="Google" id="ProtNLM"/>
    </source>
</evidence>
<dbReference type="InterPro" id="IPR029039">
    <property type="entry name" value="Flavoprotein-like_sf"/>
</dbReference>
<reference evidence="1 2" key="1">
    <citation type="submission" date="2019-07" db="EMBL/GenBank/DDBJ databases">
        <title>Whole genome shotgun sequence of Reyranella soli NBRC 108950.</title>
        <authorList>
            <person name="Hosoyama A."/>
            <person name="Uohara A."/>
            <person name="Ohji S."/>
            <person name="Ichikawa N."/>
        </authorList>
    </citation>
    <scope>NUCLEOTIDE SEQUENCE [LARGE SCALE GENOMIC DNA]</scope>
    <source>
        <strain evidence="1 2">NBRC 108950</strain>
    </source>
</reference>
<protein>
    <recommendedName>
        <fullName evidence="3">Flavodoxin</fullName>
    </recommendedName>
</protein>
<dbReference type="Proteomes" id="UP000321058">
    <property type="component" value="Unassembled WGS sequence"/>
</dbReference>
<sequence>MEAGGGDAELGGGLGDADGDLAAIGDQEFFQHVDALRGKTPPMSKRLLIVAHAPSENTLSLRGAVERGALSETGIDVRVVAPLQAGPDDVLAAQAVILGTTENLGYMSGALKDFFDRSYNPLLEKTQGLPAALYIRAGSDGTGTRRGVETILTGLRWRLVQEPLLCKGPWQPAFVEQCEELGAAMAAGLAAGIF</sequence>
<dbReference type="Gene3D" id="3.40.50.360">
    <property type="match status" value="1"/>
</dbReference>
<dbReference type="AlphaFoldDB" id="A0A512NER4"/>
<dbReference type="EMBL" id="BKAJ01000081">
    <property type="protein sequence ID" value="GEP57440.1"/>
    <property type="molecule type" value="Genomic_DNA"/>
</dbReference>
<comment type="caution">
    <text evidence="1">The sequence shown here is derived from an EMBL/GenBank/DDBJ whole genome shotgun (WGS) entry which is preliminary data.</text>
</comment>
<dbReference type="SUPFAM" id="SSF52218">
    <property type="entry name" value="Flavoproteins"/>
    <property type="match status" value="1"/>
</dbReference>
<name>A0A512NER4_9HYPH</name>
<keyword evidence="2" id="KW-1185">Reference proteome</keyword>
<accession>A0A512NER4</accession>
<evidence type="ECO:0000313" key="1">
    <source>
        <dbReference type="EMBL" id="GEP57440.1"/>
    </source>
</evidence>